<evidence type="ECO:0000313" key="1">
    <source>
        <dbReference type="EMBL" id="KAL3529942.1"/>
    </source>
</evidence>
<organism evidence="1 2">
    <name type="scientific">Cinchona calisaya</name>
    <dbReference type="NCBI Taxonomy" id="153742"/>
    <lineage>
        <taxon>Eukaryota</taxon>
        <taxon>Viridiplantae</taxon>
        <taxon>Streptophyta</taxon>
        <taxon>Embryophyta</taxon>
        <taxon>Tracheophyta</taxon>
        <taxon>Spermatophyta</taxon>
        <taxon>Magnoliopsida</taxon>
        <taxon>eudicotyledons</taxon>
        <taxon>Gunneridae</taxon>
        <taxon>Pentapetalae</taxon>
        <taxon>asterids</taxon>
        <taxon>lamiids</taxon>
        <taxon>Gentianales</taxon>
        <taxon>Rubiaceae</taxon>
        <taxon>Cinchonoideae</taxon>
        <taxon>Cinchoneae</taxon>
        <taxon>Cinchona</taxon>
    </lineage>
</organism>
<keyword evidence="2" id="KW-1185">Reference proteome</keyword>
<evidence type="ECO:0000313" key="2">
    <source>
        <dbReference type="Proteomes" id="UP001630127"/>
    </source>
</evidence>
<proteinExistence type="predicted"/>
<sequence>MDLIDITFEEIEVSVTGPSNFDVFSNVIHSSPHADLTKNFEDGRNDATNSQARTQMENTIMTWRAPPIQIDSLEKQPLKIFKPPTWPLISTVFVFHLE</sequence>
<protein>
    <submittedName>
        <fullName evidence="1">Uncharacterized protein</fullName>
    </submittedName>
</protein>
<gene>
    <name evidence="1" type="ORF">ACH5RR_009264</name>
</gene>
<reference evidence="1 2" key="1">
    <citation type="submission" date="2024-11" db="EMBL/GenBank/DDBJ databases">
        <title>A near-complete genome assembly of Cinchona calisaya.</title>
        <authorList>
            <person name="Lian D.C."/>
            <person name="Zhao X.W."/>
            <person name="Wei L."/>
        </authorList>
    </citation>
    <scope>NUCLEOTIDE SEQUENCE [LARGE SCALE GENOMIC DNA]</scope>
    <source>
        <tissue evidence="1">Nenye</tissue>
    </source>
</reference>
<dbReference type="EMBL" id="JBJUIK010000004">
    <property type="protein sequence ID" value="KAL3529942.1"/>
    <property type="molecule type" value="Genomic_DNA"/>
</dbReference>
<dbReference type="AlphaFoldDB" id="A0ABD3AGQ6"/>
<accession>A0ABD3AGQ6</accession>
<comment type="caution">
    <text evidence="1">The sequence shown here is derived from an EMBL/GenBank/DDBJ whole genome shotgun (WGS) entry which is preliminary data.</text>
</comment>
<name>A0ABD3AGQ6_9GENT</name>
<dbReference type="Proteomes" id="UP001630127">
    <property type="component" value="Unassembled WGS sequence"/>
</dbReference>